<evidence type="ECO:0000313" key="7">
    <source>
        <dbReference type="EMBL" id="KPL75558.1"/>
    </source>
</evidence>
<dbReference type="InterPro" id="IPR015422">
    <property type="entry name" value="PyrdxlP-dep_Trfase_small"/>
</dbReference>
<dbReference type="SUPFAM" id="SSF53383">
    <property type="entry name" value="PLP-dependent transferases"/>
    <property type="match status" value="1"/>
</dbReference>
<evidence type="ECO:0000259" key="6">
    <source>
        <dbReference type="Pfam" id="PF00155"/>
    </source>
</evidence>
<dbReference type="EMBL" id="LGCM01000065">
    <property type="protein sequence ID" value="KPL75558.1"/>
    <property type="molecule type" value="Genomic_DNA"/>
</dbReference>
<dbReference type="NCBIfam" id="TIGR04350">
    <property type="entry name" value="C_S_lyase_PatB"/>
    <property type="match status" value="1"/>
</dbReference>
<dbReference type="GO" id="GO:0047804">
    <property type="term" value="F:cysteine-S-conjugate beta-lyase activity"/>
    <property type="evidence" value="ECO:0007669"/>
    <property type="project" value="UniProtKB-EC"/>
</dbReference>
<reference evidence="7 8" key="1">
    <citation type="submission" date="2015-07" db="EMBL/GenBank/DDBJ databases">
        <title>Genome sequence of Levilinea saccharolytica DSM 16555.</title>
        <authorList>
            <person name="Hemp J."/>
            <person name="Ward L.M."/>
            <person name="Pace L.A."/>
            <person name="Fischer W.W."/>
        </authorList>
    </citation>
    <scope>NUCLEOTIDE SEQUENCE [LARGE SCALE GENOMIC DNA]</scope>
    <source>
        <strain evidence="7 8">KIBI-1</strain>
    </source>
</reference>
<evidence type="ECO:0000256" key="5">
    <source>
        <dbReference type="ARBA" id="ARBA00037974"/>
    </source>
</evidence>
<dbReference type="Gene3D" id="3.40.640.10">
    <property type="entry name" value="Type I PLP-dependent aspartate aminotransferase-like (Major domain)"/>
    <property type="match status" value="1"/>
</dbReference>
<protein>
    <recommendedName>
        <fullName evidence="2">cysteine-S-conjugate beta-lyase</fullName>
        <ecNumber evidence="2">4.4.1.13</ecNumber>
    </recommendedName>
</protein>
<keyword evidence="4" id="KW-0456">Lyase</keyword>
<dbReference type="EC" id="4.4.1.13" evidence="2"/>
<keyword evidence="8" id="KW-1185">Reference proteome</keyword>
<organism evidence="7 8">
    <name type="scientific">Levilinea saccharolytica</name>
    <dbReference type="NCBI Taxonomy" id="229921"/>
    <lineage>
        <taxon>Bacteria</taxon>
        <taxon>Bacillati</taxon>
        <taxon>Chloroflexota</taxon>
        <taxon>Anaerolineae</taxon>
        <taxon>Anaerolineales</taxon>
        <taxon>Anaerolineaceae</taxon>
        <taxon>Levilinea</taxon>
    </lineage>
</organism>
<dbReference type="PANTHER" id="PTHR43525">
    <property type="entry name" value="PROTEIN MALY"/>
    <property type="match status" value="1"/>
</dbReference>
<feature type="domain" description="Aminotransferase class I/classII large" evidence="6">
    <location>
        <begin position="37"/>
        <end position="376"/>
    </location>
</feature>
<dbReference type="RefSeq" id="WP_062417483.1">
    <property type="nucleotide sequence ID" value="NZ_DF967974.1"/>
</dbReference>
<dbReference type="InterPro" id="IPR051798">
    <property type="entry name" value="Class-II_PLP-Dep_Aminotrans"/>
</dbReference>
<dbReference type="PATRIC" id="fig|229921.5.peg.13"/>
<keyword evidence="3" id="KW-0663">Pyridoxal phosphate</keyword>
<gene>
    <name evidence="7" type="ORF">ADN01_16970</name>
</gene>
<evidence type="ECO:0000256" key="2">
    <source>
        <dbReference type="ARBA" id="ARBA00012224"/>
    </source>
</evidence>
<sequence length="388" mass="43918">MTYNFDTCPDRRSTESIKWRRYDEDVLPMWVADMDFVSAPAIVDALRSRVEHGVFGYPSTPPEFFELLVERMAQRYQWEIKTEDIVLIPGVVTGFNLACHAFAQPGEGVFMQTPVYFPFFGAPKHANLEMQTMQLTREGDGSYSIDFDAFEAGLTDSTRLFILCNPHNPVGRVFRKDELERMAEICLRHNVLICSDEIHCDLVFEGHPHFPIASLSPEIAQRSMTLMAPSKTFNIAGLECSLAIIQNPELRQQYQAADKGLVGWVNLMGQVAAHAAYRHGQPWLDEALVYLQGNRDYLVDFVRREMPEIHMASPEGTYLAWLDCREANLPLSPSEFFLQKARVGLNEGATFGPGGEGFVRLNFACPRATLQEGLRRMKAALDEQRAAR</sequence>
<name>A0A0P6XSD8_9CHLR</name>
<dbReference type="STRING" id="229921.ADN01_16970"/>
<evidence type="ECO:0000256" key="1">
    <source>
        <dbReference type="ARBA" id="ARBA00001933"/>
    </source>
</evidence>
<proteinExistence type="inferred from homology"/>
<dbReference type="Gene3D" id="3.90.1150.10">
    <property type="entry name" value="Aspartate Aminotransferase, domain 1"/>
    <property type="match status" value="1"/>
</dbReference>
<dbReference type="AlphaFoldDB" id="A0A0P6XSD8"/>
<dbReference type="PANTHER" id="PTHR43525:SF1">
    <property type="entry name" value="PROTEIN MALY"/>
    <property type="match status" value="1"/>
</dbReference>
<evidence type="ECO:0000256" key="3">
    <source>
        <dbReference type="ARBA" id="ARBA00022898"/>
    </source>
</evidence>
<dbReference type="CDD" id="cd00609">
    <property type="entry name" value="AAT_like"/>
    <property type="match status" value="1"/>
</dbReference>
<comment type="cofactor">
    <cofactor evidence="1">
        <name>pyridoxal 5'-phosphate</name>
        <dbReference type="ChEBI" id="CHEBI:597326"/>
    </cofactor>
</comment>
<comment type="caution">
    <text evidence="7">The sequence shown here is derived from an EMBL/GenBank/DDBJ whole genome shotgun (WGS) entry which is preliminary data.</text>
</comment>
<dbReference type="Pfam" id="PF00155">
    <property type="entry name" value="Aminotran_1_2"/>
    <property type="match status" value="1"/>
</dbReference>
<dbReference type="InterPro" id="IPR004839">
    <property type="entry name" value="Aminotransferase_I/II_large"/>
</dbReference>
<evidence type="ECO:0000256" key="4">
    <source>
        <dbReference type="ARBA" id="ARBA00023239"/>
    </source>
</evidence>
<dbReference type="Proteomes" id="UP000050501">
    <property type="component" value="Unassembled WGS sequence"/>
</dbReference>
<dbReference type="InterPro" id="IPR015424">
    <property type="entry name" value="PyrdxlP-dep_Trfase"/>
</dbReference>
<accession>A0A0P6XSD8</accession>
<dbReference type="InterPro" id="IPR027619">
    <property type="entry name" value="C-S_lyase_PatB-like"/>
</dbReference>
<dbReference type="GO" id="GO:0030170">
    <property type="term" value="F:pyridoxal phosphate binding"/>
    <property type="evidence" value="ECO:0007669"/>
    <property type="project" value="InterPro"/>
</dbReference>
<dbReference type="OrthoDB" id="9802872at2"/>
<evidence type="ECO:0000313" key="8">
    <source>
        <dbReference type="Proteomes" id="UP000050501"/>
    </source>
</evidence>
<comment type="similarity">
    <text evidence="5">Belongs to the class-II pyridoxal-phosphate-dependent aminotransferase family. MalY/PatB cystathionine beta-lyase subfamily.</text>
</comment>
<dbReference type="InterPro" id="IPR015421">
    <property type="entry name" value="PyrdxlP-dep_Trfase_major"/>
</dbReference>